<sequence length="92" mass="10248">MNTPLSVSSKLPTPRPRKSRPSRRTRREARSPGLKGVTSASSLLKARKAFQEEVRYGTIYTSVTGYAGRTAPFSICAIFYVIWRLHAAEASF</sequence>
<dbReference type="Proteomes" id="UP000072520">
    <property type="component" value="Unassembled WGS sequence"/>
</dbReference>
<gene>
    <name evidence="2" type="ORF">RSA13_11120</name>
</gene>
<dbReference type="EMBL" id="LDSI01000014">
    <property type="protein sequence ID" value="KTS97641.1"/>
    <property type="molecule type" value="Genomic_DNA"/>
</dbReference>
<name>A0AB34VFV2_9GAMM</name>
<accession>A0AB34VFV2</accession>
<protein>
    <submittedName>
        <fullName evidence="2">Uncharacterized protein</fullName>
    </submittedName>
</protein>
<proteinExistence type="predicted"/>
<evidence type="ECO:0000256" key="1">
    <source>
        <dbReference type="SAM" id="MobiDB-lite"/>
    </source>
</evidence>
<dbReference type="AlphaFoldDB" id="A0AB34VFV2"/>
<organism evidence="2 3">
    <name type="scientific">Pantoea stewartii</name>
    <dbReference type="NCBI Taxonomy" id="66269"/>
    <lineage>
        <taxon>Bacteria</taxon>
        <taxon>Pseudomonadati</taxon>
        <taxon>Pseudomonadota</taxon>
        <taxon>Gammaproteobacteria</taxon>
        <taxon>Enterobacterales</taxon>
        <taxon>Erwiniaceae</taxon>
        <taxon>Pantoea</taxon>
    </lineage>
</organism>
<comment type="caution">
    <text evidence="2">The sequence shown here is derived from an EMBL/GenBank/DDBJ whole genome shotgun (WGS) entry which is preliminary data.</text>
</comment>
<feature type="compositionally biased region" description="Basic residues" evidence="1">
    <location>
        <begin position="15"/>
        <end position="27"/>
    </location>
</feature>
<feature type="region of interest" description="Disordered" evidence="1">
    <location>
        <begin position="1"/>
        <end position="38"/>
    </location>
</feature>
<reference evidence="2 3" key="1">
    <citation type="journal article" date="2016" name="Front. Microbiol.">
        <title>Genomic Resource of Rice Seed Associated Bacteria.</title>
        <authorList>
            <person name="Midha S."/>
            <person name="Bansal K."/>
            <person name="Sharma S."/>
            <person name="Kumar N."/>
            <person name="Patil P.P."/>
            <person name="Chaudhry V."/>
            <person name="Patil P.B."/>
        </authorList>
    </citation>
    <scope>NUCLEOTIDE SEQUENCE [LARGE SCALE GENOMIC DNA]</scope>
    <source>
        <strain evidence="2 3">RSA13</strain>
    </source>
</reference>
<evidence type="ECO:0000313" key="2">
    <source>
        <dbReference type="EMBL" id="KTS97641.1"/>
    </source>
</evidence>
<evidence type="ECO:0000313" key="3">
    <source>
        <dbReference type="Proteomes" id="UP000072520"/>
    </source>
</evidence>